<evidence type="ECO:0000313" key="5">
    <source>
        <dbReference type="EMBL" id="MFC4736277.1"/>
    </source>
</evidence>
<dbReference type="PIRSF" id="PIRSF003073">
    <property type="entry name" value="DNAC_TnpB_IstB"/>
    <property type="match status" value="1"/>
</dbReference>
<dbReference type="RefSeq" id="WP_377908928.1">
    <property type="nucleotide sequence ID" value="NZ_JBHSGK010000005.1"/>
</dbReference>
<dbReference type="NCBIfam" id="NF038214">
    <property type="entry name" value="IS21_help_AAA"/>
    <property type="match status" value="1"/>
</dbReference>
<protein>
    <submittedName>
        <fullName evidence="5">IS21-like element helper ATPase IstB</fullName>
    </submittedName>
</protein>
<dbReference type="PANTHER" id="PTHR30050:SF4">
    <property type="entry name" value="ATP-BINDING PROTEIN RV3427C IN INSERTION SEQUENCE-RELATED"/>
    <property type="match status" value="1"/>
</dbReference>
<dbReference type="Proteomes" id="UP001595896">
    <property type="component" value="Unassembled WGS sequence"/>
</dbReference>
<keyword evidence="3" id="KW-0067">ATP-binding</keyword>
<evidence type="ECO:0000256" key="3">
    <source>
        <dbReference type="ARBA" id="ARBA00022840"/>
    </source>
</evidence>
<comment type="caution">
    <text evidence="5">The sequence shown here is derived from an EMBL/GenBank/DDBJ whole genome shotgun (WGS) entry which is preliminary data.</text>
</comment>
<evidence type="ECO:0000313" key="6">
    <source>
        <dbReference type="Proteomes" id="UP001595896"/>
    </source>
</evidence>
<dbReference type="InterPro" id="IPR003593">
    <property type="entry name" value="AAA+_ATPase"/>
</dbReference>
<dbReference type="Gene3D" id="3.40.50.300">
    <property type="entry name" value="P-loop containing nucleotide triphosphate hydrolases"/>
    <property type="match status" value="1"/>
</dbReference>
<dbReference type="CDD" id="cd00009">
    <property type="entry name" value="AAA"/>
    <property type="match status" value="1"/>
</dbReference>
<name>A0ABV9NSP5_9BACI</name>
<proteinExistence type="inferred from homology"/>
<dbReference type="InterPro" id="IPR047661">
    <property type="entry name" value="IstB"/>
</dbReference>
<keyword evidence="2" id="KW-0547">Nucleotide-binding</keyword>
<dbReference type="SUPFAM" id="SSF52540">
    <property type="entry name" value="P-loop containing nucleoside triphosphate hydrolases"/>
    <property type="match status" value="1"/>
</dbReference>
<dbReference type="PANTHER" id="PTHR30050">
    <property type="entry name" value="CHROMOSOMAL REPLICATION INITIATOR PROTEIN DNAA"/>
    <property type="match status" value="1"/>
</dbReference>
<reference evidence="6" key="1">
    <citation type="journal article" date="2019" name="Int. J. Syst. Evol. Microbiol.">
        <title>The Global Catalogue of Microorganisms (GCM) 10K type strain sequencing project: providing services to taxonomists for standard genome sequencing and annotation.</title>
        <authorList>
            <consortium name="The Broad Institute Genomics Platform"/>
            <consortium name="The Broad Institute Genome Sequencing Center for Infectious Disease"/>
            <person name="Wu L."/>
            <person name="Ma J."/>
        </authorList>
    </citation>
    <scope>NUCLEOTIDE SEQUENCE [LARGE SCALE GENOMIC DNA]</scope>
    <source>
        <strain evidence="6">JCM 12165</strain>
    </source>
</reference>
<gene>
    <name evidence="5" type="primary">istB</name>
    <name evidence="5" type="ORF">ACFO4L_06735</name>
</gene>
<evidence type="ECO:0000256" key="2">
    <source>
        <dbReference type="ARBA" id="ARBA00022741"/>
    </source>
</evidence>
<dbReference type="EMBL" id="JBHSGK010000005">
    <property type="protein sequence ID" value="MFC4736277.1"/>
    <property type="molecule type" value="Genomic_DNA"/>
</dbReference>
<dbReference type="SMART" id="SM00382">
    <property type="entry name" value="AAA"/>
    <property type="match status" value="1"/>
</dbReference>
<sequence>MRAETARKLAEMKLTGMASLYDEQRGNSDYHQLDFDDRFQLLVDYEYDRRRSAKLERLMKQATFQDPSAAMEDIEYHPDRQLNKELLLELGTGRYLHHHHNIILMGASGNGKTWLANALGVQACRQFHKVKYIRLPELLDELAAAKFLADGSFRKLIQKYRKVDLLIIDEWLLTTLHEDHVLHVLEIVESRLKKASTIFCSQYAPEGWHAKLGDAQIADAILDRIIHDSYHILVDGTVSMRERHGLAGGLAQK</sequence>
<organism evidence="5 6">
    <name type="scientific">Bacillus daqingensis</name>
    <dbReference type="NCBI Taxonomy" id="872396"/>
    <lineage>
        <taxon>Bacteria</taxon>
        <taxon>Bacillati</taxon>
        <taxon>Bacillota</taxon>
        <taxon>Bacilli</taxon>
        <taxon>Bacillales</taxon>
        <taxon>Bacillaceae</taxon>
        <taxon>Bacillus</taxon>
    </lineage>
</organism>
<accession>A0ABV9NSP5</accession>
<feature type="domain" description="AAA+ ATPase" evidence="4">
    <location>
        <begin position="98"/>
        <end position="233"/>
    </location>
</feature>
<dbReference type="InterPro" id="IPR027417">
    <property type="entry name" value="P-loop_NTPase"/>
</dbReference>
<comment type="similarity">
    <text evidence="1">Belongs to the IS21/IS1162 putative ATP-binding protein family.</text>
</comment>
<dbReference type="Pfam" id="PF01695">
    <property type="entry name" value="IstB_IS21"/>
    <property type="match status" value="1"/>
</dbReference>
<dbReference type="InterPro" id="IPR028350">
    <property type="entry name" value="DNAC/IstB-like"/>
</dbReference>
<evidence type="ECO:0000256" key="1">
    <source>
        <dbReference type="ARBA" id="ARBA00008059"/>
    </source>
</evidence>
<keyword evidence="6" id="KW-1185">Reference proteome</keyword>
<dbReference type="InterPro" id="IPR002611">
    <property type="entry name" value="IstB_ATP-bd"/>
</dbReference>
<evidence type="ECO:0000259" key="4">
    <source>
        <dbReference type="SMART" id="SM00382"/>
    </source>
</evidence>